<reference evidence="1" key="1">
    <citation type="submission" date="2023-11" db="EMBL/GenBank/DDBJ databases">
        <title>Genome assemblies of two species of porcelain crab, Petrolisthes cinctipes and Petrolisthes manimaculis (Anomura: Porcellanidae).</title>
        <authorList>
            <person name="Angst P."/>
        </authorList>
    </citation>
    <scope>NUCLEOTIDE SEQUENCE</scope>
    <source>
        <strain evidence="1">PB745_02</strain>
        <tissue evidence="1">Gill</tissue>
    </source>
</reference>
<dbReference type="Proteomes" id="UP001292094">
    <property type="component" value="Unassembled WGS sequence"/>
</dbReference>
<protein>
    <submittedName>
        <fullName evidence="1">Uncharacterized protein</fullName>
    </submittedName>
</protein>
<gene>
    <name evidence="1" type="ORF">Pmani_035045</name>
</gene>
<comment type="caution">
    <text evidence="1">The sequence shown here is derived from an EMBL/GenBank/DDBJ whole genome shotgun (WGS) entry which is preliminary data.</text>
</comment>
<name>A0AAE1NLA4_9EUCA</name>
<proteinExistence type="predicted"/>
<keyword evidence="2" id="KW-1185">Reference proteome</keyword>
<evidence type="ECO:0000313" key="1">
    <source>
        <dbReference type="EMBL" id="KAK4292164.1"/>
    </source>
</evidence>
<dbReference type="EMBL" id="JAWZYT010004913">
    <property type="protein sequence ID" value="KAK4292164.1"/>
    <property type="molecule type" value="Genomic_DNA"/>
</dbReference>
<sequence length="22" mass="2565">GVDEEARMEEEEEVLLLLNLHP</sequence>
<accession>A0AAE1NLA4</accession>
<organism evidence="1 2">
    <name type="scientific">Petrolisthes manimaculis</name>
    <dbReference type="NCBI Taxonomy" id="1843537"/>
    <lineage>
        <taxon>Eukaryota</taxon>
        <taxon>Metazoa</taxon>
        <taxon>Ecdysozoa</taxon>
        <taxon>Arthropoda</taxon>
        <taxon>Crustacea</taxon>
        <taxon>Multicrustacea</taxon>
        <taxon>Malacostraca</taxon>
        <taxon>Eumalacostraca</taxon>
        <taxon>Eucarida</taxon>
        <taxon>Decapoda</taxon>
        <taxon>Pleocyemata</taxon>
        <taxon>Anomura</taxon>
        <taxon>Galatheoidea</taxon>
        <taxon>Porcellanidae</taxon>
        <taxon>Petrolisthes</taxon>
    </lineage>
</organism>
<feature type="non-terminal residue" evidence="1">
    <location>
        <position position="1"/>
    </location>
</feature>
<evidence type="ECO:0000313" key="2">
    <source>
        <dbReference type="Proteomes" id="UP001292094"/>
    </source>
</evidence>
<dbReference type="AlphaFoldDB" id="A0AAE1NLA4"/>